<proteinExistence type="predicted"/>
<reference evidence="4 6" key="2">
    <citation type="submission" date="2013-03" db="EMBL/GenBank/DDBJ databases">
        <title>The Genome Sequence of Enterococcus moraviensis BAA-383 (PacBio/Illumina hybrid assembly).</title>
        <authorList>
            <consortium name="The Broad Institute Genomics Platform"/>
            <consortium name="The Broad Institute Genome Sequencing Center for Infectious Disease"/>
            <person name="Earl A."/>
            <person name="Russ C."/>
            <person name="Gilmore M."/>
            <person name="Surin D."/>
            <person name="Walker B."/>
            <person name="Young S."/>
            <person name="Zeng Q."/>
            <person name="Gargeya S."/>
            <person name="Fitzgerald M."/>
            <person name="Haas B."/>
            <person name="Abouelleil A."/>
            <person name="Allen A.W."/>
            <person name="Alvarado L."/>
            <person name="Arachchi H.M."/>
            <person name="Berlin A.M."/>
            <person name="Chapman S.B."/>
            <person name="Gainer-Dewar J."/>
            <person name="Goldberg J."/>
            <person name="Griggs A."/>
            <person name="Gujja S."/>
            <person name="Hansen M."/>
            <person name="Howarth C."/>
            <person name="Imamovic A."/>
            <person name="Ireland A."/>
            <person name="Larimer J."/>
            <person name="McCowan C."/>
            <person name="Murphy C."/>
            <person name="Pearson M."/>
            <person name="Poon T.W."/>
            <person name="Priest M."/>
            <person name="Roberts A."/>
            <person name="Saif S."/>
            <person name="Shea T."/>
            <person name="Sisk P."/>
            <person name="Sykes S."/>
            <person name="Wortman J."/>
            <person name="Nusbaum C."/>
            <person name="Birren B."/>
        </authorList>
    </citation>
    <scope>NUCLEOTIDE SEQUENCE [LARGE SCALE GENOMIC DNA]</scope>
    <source>
        <strain evidence="4 6">ATCC BAA-383</strain>
    </source>
</reference>
<dbReference type="Proteomes" id="UP000013781">
    <property type="component" value="Unassembled WGS sequence"/>
</dbReference>
<dbReference type="AlphaFoldDB" id="R2QMZ8"/>
<evidence type="ECO:0000313" key="5">
    <source>
        <dbReference type="Proteomes" id="UP000013781"/>
    </source>
</evidence>
<dbReference type="HOGENOM" id="CLU_066192_62_4_9"/>
<reference evidence="3 5" key="1">
    <citation type="submission" date="2013-02" db="EMBL/GenBank/DDBJ databases">
        <title>The Genome Sequence of Enterococcus moraviensis BAA-383.</title>
        <authorList>
            <consortium name="The Broad Institute Genome Sequencing Platform"/>
            <consortium name="The Broad Institute Genome Sequencing Center for Infectious Disease"/>
            <person name="Earl A.M."/>
            <person name="Gilmore M.S."/>
            <person name="Lebreton F."/>
            <person name="Walker B."/>
            <person name="Young S.K."/>
            <person name="Zeng Q."/>
            <person name="Gargeya S."/>
            <person name="Fitzgerald M."/>
            <person name="Haas B."/>
            <person name="Abouelleil A."/>
            <person name="Alvarado L."/>
            <person name="Arachchi H.M."/>
            <person name="Berlin A.M."/>
            <person name="Chapman S.B."/>
            <person name="Dewar J."/>
            <person name="Goldberg J."/>
            <person name="Griggs A."/>
            <person name="Gujja S."/>
            <person name="Hansen M."/>
            <person name="Howarth C."/>
            <person name="Imamovic A."/>
            <person name="Larimer J."/>
            <person name="McCowan C."/>
            <person name="Murphy C."/>
            <person name="Neiman D."/>
            <person name="Pearson M."/>
            <person name="Priest M."/>
            <person name="Roberts A."/>
            <person name="Saif S."/>
            <person name="Shea T."/>
            <person name="Sisk P."/>
            <person name="Sykes S."/>
            <person name="Wortman J."/>
            <person name="Nusbaum C."/>
            <person name="Birren B."/>
        </authorList>
    </citation>
    <scope>NUCLEOTIDE SEQUENCE [LARGE SCALE GENOMIC DNA]</scope>
    <source>
        <strain evidence="3 5">ATCC BAA-383</strain>
    </source>
</reference>
<feature type="domain" description="HTH cro/C1-type" evidence="2">
    <location>
        <begin position="7"/>
        <end position="61"/>
    </location>
</feature>
<dbReference type="eggNOG" id="COG1396">
    <property type="taxonomic scope" value="Bacteria"/>
</dbReference>
<protein>
    <recommendedName>
        <fullName evidence="2">HTH cro/C1-type domain-containing protein</fullName>
    </recommendedName>
</protein>
<dbReference type="Gene3D" id="1.10.260.40">
    <property type="entry name" value="lambda repressor-like DNA-binding domains"/>
    <property type="match status" value="1"/>
</dbReference>
<dbReference type="PROSITE" id="PS50943">
    <property type="entry name" value="HTH_CROC1"/>
    <property type="match status" value="1"/>
</dbReference>
<dbReference type="SUPFAM" id="SSF47413">
    <property type="entry name" value="lambda repressor-like DNA-binding domains"/>
    <property type="match status" value="1"/>
</dbReference>
<dbReference type="EMBL" id="AJAS01000024">
    <property type="protein sequence ID" value="EOH96593.1"/>
    <property type="molecule type" value="Genomic_DNA"/>
</dbReference>
<evidence type="ECO:0000313" key="6">
    <source>
        <dbReference type="Proteomes" id="UP000014157"/>
    </source>
</evidence>
<evidence type="ECO:0000313" key="3">
    <source>
        <dbReference type="EMBL" id="EOH96593.1"/>
    </source>
</evidence>
<dbReference type="EMBL" id="ASWB01000003">
    <property type="protein sequence ID" value="EOT66019.1"/>
    <property type="molecule type" value="Genomic_DNA"/>
</dbReference>
<organism evidence="3 5">
    <name type="scientific">Enterococcus moraviensis ATCC BAA-383</name>
    <dbReference type="NCBI Taxonomy" id="1158609"/>
    <lineage>
        <taxon>Bacteria</taxon>
        <taxon>Bacillati</taxon>
        <taxon>Bacillota</taxon>
        <taxon>Bacilli</taxon>
        <taxon>Lactobacillales</taxon>
        <taxon>Enterococcaceae</taxon>
        <taxon>Enterococcus</taxon>
    </lineage>
</organism>
<dbReference type="Pfam" id="PF01381">
    <property type="entry name" value="HTH_3"/>
    <property type="match status" value="1"/>
</dbReference>
<accession>R2QMZ8</accession>
<evidence type="ECO:0000313" key="4">
    <source>
        <dbReference type="EMBL" id="EOT66019.1"/>
    </source>
</evidence>
<dbReference type="PANTHER" id="PTHR46558">
    <property type="entry name" value="TRACRIPTIONAL REGULATORY PROTEIN-RELATED-RELATED"/>
    <property type="match status" value="1"/>
</dbReference>
<dbReference type="SMART" id="SM00530">
    <property type="entry name" value="HTH_XRE"/>
    <property type="match status" value="1"/>
</dbReference>
<dbReference type="Proteomes" id="UP000014157">
    <property type="component" value="Unassembled WGS sequence"/>
</dbReference>
<evidence type="ECO:0000256" key="1">
    <source>
        <dbReference type="ARBA" id="ARBA00023125"/>
    </source>
</evidence>
<comment type="caution">
    <text evidence="3">The sequence shown here is derived from an EMBL/GenBank/DDBJ whole genome shotgun (WGS) entry which is preliminary data.</text>
</comment>
<dbReference type="GO" id="GO:0003677">
    <property type="term" value="F:DNA binding"/>
    <property type="evidence" value="ECO:0007669"/>
    <property type="project" value="UniProtKB-KW"/>
</dbReference>
<gene>
    <name evidence="4" type="ORF">I586_02288</name>
    <name evidence="3" type="ORF">UAY_02961</name>
</gene>
<dbReference type="InterPro" id="IPR001387">
    <property type="entry name" value="Cro/C1-type_HTH"/>
</dbReference>
<sequence length="75" mass="8850">MDYIRRIRSLREDNDYTQREVAALLNVGQRTYADYEYGKTRIPLESMIKLAKFYNVDMNYICGVSDVRASFLSNK</sequence>
<keyword evidence="6" id="KW-1185">Reference proteome</keyword>
<dbReference type="CDD" id="cd00093">
    <property type="entry name" value="HTH_XRE"/>
    <property type="match status" value="1"/>
</dbReference>
<name>R2QMZ8_9ENTE</name>
<dbReference type="PANTHER" id="PTHR46558:SF11">
    <property type="entry name" value="HTH-TYPE TRANSCRIPTIONAL REGULATOR XRE"/>
    <property type="match status" value="1"/>
</dbReference>
<dbReference type="OrthoDB" id="9805856at2"/>
<keyword evidence="1" id="KW-0238">DNA-binding</keyword>
<dbReference type="InterPro" id="IPR010982">
    <property type="entry name" value="Lambda_DNA-bd_dom_sf"/>
</dbReference>
<evidence type="ECO:0000259" key="2">
    <source>
        <dbReference type="PROSITE" id="PS50943"/>
    </source>
</evidence>